<organism evidence="2 3">
    <name type="scientific">Streptomyces cinereospinus</name>
    <dbReference type="NCBI Taxonomy" id="285561"/>
    <lineage>
        <taxon>Bacteria</taxon>
        <taxon>Bacillati</taxon>
        <taxon>Actinomycetota</taxon>
        <taxon>Actinomycetes</taxon>
        <taxon>Kitasatosporales</taxon>
        <taxon>Streptomycetaceae</taxon>
        <taxon>Streptomyces</taxon>
    </lineage>
</organism>
<evidence type="ECO:0000313" key="3">
    <source>
        <dbReference type="Proteomes" id="UP001589709"/>
    </source>
</evidence>
<name>A0ABV5MXE3_9ACTN</name>
<dbReference type="Proteomes" id="UP001589709">
    <property type="component" value="Unassembled WGS sequence"/>
</dbReference>
<accession>A0ABV5MXE3</accession>
<evidence type="ECO:0000256" key="1">
    <source>
        <dbReference type="SAM" id="MobiDB-lite"/>
    </source>
</evidence>
<reference evidence="2 3" key="1">
    <citation type="submission" date="2024-09" db="EMBL/GenBank/DDBJ databases">
        <authorList>
            <person name="Sun Q."/>
            <person name="Mori K."/>
        </authorList>
    </citation>
    <scope>NUCLEOTIDE SEQUENCE [LARGE SCALE GENOMIC DNA]</scope>
    <source>
        <strain evidence="2 3">JCM 6917</strain>
    </source>
</reference>
<comment type="caution">
    <text evidence="2">The sequence shown here is derived from an EMBL/GenBank/DDBJ whole genome shotgun (WGS) entry which is preliminary data.</text>
</comment>
<keyword evidence="3" id="KW-1185">Reference proteome</keyword>
<sequence>MTDTEATRPGGPPPAPRTGTPDAAPPEPARRWLAALQELFLVPEPYRDERADRAEALDMLRCGDEVLDALVAAGLPAARRDGRQYFDYFDLFNLALTAASGSSLPEVALRYSLRWMNRAGTSWTEPAWWSFDFTLECGRPGGCGADPRWRHALPRPETCGGELLRLDVEPGGATVGDGTVTYAGPGPFRIGGQVRTQGESRTLVSPALRRAVAGFMDAGYRWLRIPDGLQLDEERLLAAGLAPCISASRHLEKVFTAAGYRARTRRGWILGTLDLEHAWVEVVDDDGVVKQIDPVFAELTRYAARPHPDLAPACLGSRLNRLLPTGLPAGERPAAHWCDGVLSQPRSRTEMRRLPAAPTA</sequence>
<evidence type="ECO:0000313" key="2">
    <source>
        <dbReference type="EMBL" id="MFB9462698.1"/>
    </source>
</evidence>
<dbReference type="EMBL" id="JBHMCY010000011">
    <property type="protein sequence ID" value="MFB9462698.1"/>
    <property type="molecule type" value="Genomic_DNA"/>
</dbReference>
<proteinExistence type="predicted"/>
<feature type="region of interest" description="Disordered" evidence="1">
    <location>
        <begin position="1"/>
        <end position="27"/>
    </location>
</feature>
<dbReference type="RefSeq" id="WP_381343951.1">
    <property type="nucleotide sequence ID" value="NZ_JBHMCY010000011.1"/>
</dbReference>
<protein>
    <submittedName>
        <fullName evidence="2">Uncharacterized protein</fullName>
    </submittedName>
</protein>
<gene>
    <name evidence="2" type="ORF">ACFF45_08225</name>
</gene>